<dbReference type="Proteomes" id="UP000726170">
    <property type="component" value="Unassembled WGS sequence"/>
</dbReference>
<comment type="caution">
    <text evidence="1">The sequence shown here is derived from an EMBL/GenBank/DDBJ whole genome shotgun (WGS) entry which is preliminary data.</text>
</comment>
<gene>
    <name evidence="1" type="ORF">KQI86_09965</name>
</gene>
<evidence type="ECO:0000313" key="2">
    <source>
        <dbReference type="Proteomes" id="UP000726170"/>
    </source>
</evidence>
<name>A0ABS6EIQ3_9CLOT</name>
<organism evidence="1 2">
    <name type="scientific">Clostridium mobile</name>
    <dbReference type="NCBI Taxonomy" id="2841512"/>
    <lineage>
        <taxon>Bacteria</taxon>
        <taxon>Bacillati</taxon>
        <taxon>Bacillota</taxon>
        <taxon>Clostridia</taxon>
        <taxon>Eubacteriales</taxon>
        <taxon>Clostridiaceae</taxon>
        <taxon>Clostridium</taxon>
    </lineage>
</organism>
<dbReference type="PANTHER" id="PTHR43801">
    <property type="entry name" value="NUCLEOTIDE-BINDING PROTEIN-RELATED"/>
    <property type="match status" value="1"/>
</dbReference>
<dbReference type="EMBL" id="JAHLQF010000002">
    <property type="protein sequence ID" value="MBU5484657.1"/>
    <property type="molecule type" value="Genomic_DNA"/>
</dbReference>
<dbReference type="InterPro" id="IPR002829">
    <property type="entry name" value="DUF116"/>
</dbReference>
<evidence type="ECO:0000313" key="1">
    <source>
        <dbReference type="EMBL" id="MBU5484657.1"/>
    </source>
</evidence>
<dbReference type="PANTHER" id="PTHR43801:SF1">
    <property type="entry name" value="POLYPRENYL SYNTHETASE"/>
    <property type="match status" value="1"/>
</dbReference>
<accession>A0ABS6EIQ3</accession>
<proteinExistence type="predicted"/>
<keyword evidence="2" id="KW-1185">Reference proteome</keyword>
<reference evidence="1 2" key="1">
    <citation type="submission" date="2021-06" db="EMBL/GenBank/DDBJ databases">
        <authorList>
            <person name="Sun Q."/>
            <person name="Li D."/>
        </authorList>
    </citation>
    <scope>NUCLEOTIDE SEQUENCE [LARGE SCALE GENOMIC DNA]</scope>
    <source>
        <strain evidence="1 2">MSJ-11</strain>
    </source>
</reference>
<protein>
    <submittedName>
        <fullName evidence="1">DUF116 domain-containing protein</fullName>
    </submittedName>
</protein>
<sequence>MEIITYSLCANDTTPEEYYNKINCFTNEVMDKINETTYEIVENYRNYIIENGIEIPREKAVYGFELLMTGVLWRVYIKKALSLNKYAGKILSKLVYFREKDGNTKVIVDLLRGTLGNRFLLKENKSSKDIDNEIDKFVKLTEWLKASGEFNQEGKRIEIWIEFLNSQSKEKSIDIISKAREIGKWFEIRSAQVIGCYTQNVEGFIKENQGKLRCKENSIFCSRERVEYHLNMVGAEIMNRAFRESFLKTKEKRVLLPICMRYKSKENCKALKTENGYLCTGCSCECRVNSLTALGKKNNFKVYIIPHASSAFTKGETKEGKVGIVGIACVLNLVSGGFKAKEIGFEPQCVLLNYCGCKKHWHKNGIATDIYLKRLMNILSIEPKKGSYIVM</sequence>
<dbReference type="Pfam" id="PF01976">
    <property type="entry name" value="DUF116"/>
    <property type="match status" value="1"/>
</dbReference>
<dbReference type="RefSeq" id="WP_216439120.1">
    <property type="nucleotide sequence ID" value="NZ_JAHLQF010000002.1"/>
</dbReference>